<dbReference type="PANTHER" id="PTHR30349">
    <property type="entry name" value="PHAGE INTEGRASE-RELATED"/>
    <property type="match status" value="1"/>
</dbReference>
<dbReference type="Proteomes" id="UP000648077">
    <property type="component" value="Unassembled WGS sequence"/>
</dbReference>
<dbReference type="Pfam" id="PF14659">
    <property type="entry name" value="Phage_int_SAM_3"/>
    <property type="match status" value="1"/>
</dbReference>
<evidence type="ECO:0000256" key="4">
    <source>
        <dbReference type="ARBA" id="ARBA00023172"/>
    </source>
</evidence>
<dbReference type="InterPro" id="IPR004107">
    <property type="entry name" value="Integrase_SAM-like_N"/>
</dbReference>
<evidence type="ECO:0000256" key="1">
    <source>
        <dbReference type="ARBA" id="ARBA00008857"/>
    </source>
</evidence>
<dbReference type="AlphaFoldDB" id="A0A509LQ86"/>
<evidence type="ECO:0000313" key="8">
    <source>
        <dbReference type="EMBL" id="MBF2229897.1"/>
    </source>
</evidence>
<feature type="domain" description="Core-binding (CB)" evidence="7">
    <location>
        <begin position="53"/>
        <end position="130"/>
    </location>
</feature>
<evidence type="ECO:0000313" key="9">
    <source>
        <dbReference type="EMBL" id="PIH08983.1"/>
    </source>
</evidence>
<dbReference type="EMBL" id="PEJG01000094">
    <property type="protein sequence ID" value="PIH08983.1"/>
    <property type="molecule type" value="Genomic_DNA"/>
</dbReference>
<dbReference type="InterPro" id="IPR002104">
    <property type="entry name" value="Integrase_catalytic"/>
</dbReference>
<dbReference type="GO" id="GO:0015074">
    <property type="term" value="P:DNA integration"/>
    <property type="evidence" value="ECO:0007669"/>
    <property type="project" value="UniProtKB-KW"/>
</dbReference>
<dbReference type="Pfam" id="PF00589">
    <property type="entry name" value="Phage_integrase"/>
    <property type="match status" value="1"/>
</dbReference>
<organism evidence="9 10">
    <name type="scientific">Staphylococcus epidermidis</name>
    <dbReference type="NCBI Taxonomy" id="1282"/>
    <lineage>
        <taxon>Bacteria</taxon>
        <taxon>Bacillati</taxon>
        <taxon>Bacillota</taxon>
        <taxon>Bacilli</taxon>
        <taxon>Bacillales</taxon>
        <taxon>Staphylococcaceae</taxon>
        <taxon>Staphylococcus</taxon>
    </lineage>
</organism>
<protein>
    <submittedName>
        <fullName evidence="8 9">Integrase</fullName>
    </submittedName>
</protein>
<dbReference type="InterPro" id="IPR044068">
    <property type="entry name" value="CB"/>
</dbReference>
<reference evidence="9 10" key="1">
    <citation type="submission" date="2017-10" db="EMBL/GenBank/DDBJ databases">
        <title>genome sequences of Staph epi in chlorhexidine trial.</title>
        <authorList>
            <person name="Greninger A.L."/>
            <person name="Addetia A."/>
            <person name="Qin X."/>
            <person name="Zerr D."/>
        </authorList>
    </citation>
    <scope>NUCLEOTIDE SEQUENCE [LARGE SCALE GENOMIC DNA]</scope>
    <source>
        <strain evidence="9 10">SCH-17</strain>
    </source>
</reference>
<dbReference type="PROSITE" id="PS51900">
    <property type="entry name" value="CB"/>
    <property type="match status" value="1"/>
</dbReference>
<keyword evidence="3 5" id="KW-0238">DNA-binding</keyword>
<dbReference type="SUPFAM" id="SSF56349">
    <property type="entry name" value="DNA breaking-rejoining enzymes"/>
    <property type="match status" value="1"/>
</dbReference>
<comment type="similarity">
    <text evidence="1">Belongs to the 'phage' integrase family.</text>
</comment>
<gene>
    <name evidence="9" type="ORF">CTJ08_13505</name>
    <name evidence="8" type="ORF">H3963_05560</name>
</gene>
<dbReference type="Gene3D" id="1.10.150.130">
    <property type="match status" value="1"/>
</dbReference>
<evidence type="ECO:0000256" key="2">
    <source>
        <dbReference type="ARBA" id="ARBA00022908"/>
    </source>
</evidence>
<proteinExistence type="inferred from homology"/>
<evidence type="ECO:0000259" key="7">
    <source>
        <dbReference type="PROSITE" id="PS51900"/>
    </source>
</evidence>
<name>A0A509LQ86_STAEP</name>
<evidence type="ECO:0000313" key="10">
    <source>
        <dbReference type="Proteomes" id="UP000228502"/>
    </source>
</evidence>
<keyword evidence="2" id="KW-0229">DNA integration</keyword>
<dbReference type="InterPro" id="IPR013762">
    <property type="entry name" value="Integrase-like_cat_sf"/>
</dbReference>
<accession>A0A509LQ86</accession>
<dbReference type="PANTHER" id="PTHR30349:SF64">
    <property type="entry name" value="PROPHAGE INTEGRASE INTD-RELATED"/>
    <property type="match status" value="1"/>
</dbReference>
<dbReference type="InterPro" id="IPR050090">
    <property type="entry name" value="Tyrosine_recombinase_XerCD"/>
</dbReference>
<evidence type="ECO:0000259" key="6">
    <source>
        <dbReference type="PROSITE" id="PS51898"/>
    </source>
</evidence>
<comment type="caution">
    <text evidence="9">The sequence shown here is derived from an EMBL/GenBank/DDBJ whole genome shotgun (WGS) entry which is preliminary data.</text>
</comment>
<evidence type="ECO:0000256" key="3">
    <source>
        <dbReference type="ARBA" id="ARBA00023125"/>
    </source>
</evidence>
<evidence type="ECO:0000256" key="5">
    <source>
        <dbReference type="PROSITE-ProRule" id="PRU01248"/>
    </source>
</evidence>
<dbReference type="InterPro" id="IPR010998">
    <property type="entry name" value="Integrase_recombinase_N"/>
</dbReference>
<dbReference type="GO" id="GO:0003677">
    <property type="term" value="F:DNA binding"/>
    <property type="evidence" value="ECO:0007669"/>
    <property type="project" value="UniProtKB-UniRule"/>
</dbReference>
<reference evidence="8" key="2">
    <citation type="submission" date="2020-08" db="EMBL/GenBank/DDBJ databases">
        <title>Changes in the skin microbiome associated with squamous cell carcinoma in transplant recipients.</title>
        <authorList>
            <person name="Zaugg J."/>
            <person name="Krueger A."/>
            <person name="Lachner N."/>
        </authorList>
    </citation>
    <scope>NUCLEOTIDE SEQUENCE</scope>
    <source>
        <strain evidence="8">R5988</strain>
    </source>
</reference>
<feature type="domain" description="Tyr recombinase" evidence="6">
    <location>
        <begin position="159"/>
        <end position="343"/>
    </location>
</feature>
<dbReference type="PROSITE" id="PS51898">
    <property type="entry name" value="TYR_RECOMBINASE"/>
    <property type="match status" value="1"/>
</dbReference>
<dbReference type="InterPro" id="IPR011010">
    <property type="entry name" value="DNA_brk_join_enz"/>
</dbReference>
<dbReference type="Gene3D" id="1.10.443.10">
    <property type="entry name" value="Intergrase catalytic core"/>
    <property type="match status" value="1"/>
</dbReference>
<dbReference type="RefSeq" id="WP_002484510.1">
    <property type="nucleotide sequence ID" value="NZ_CAJUUW010000051.1"/>
</dbReference>
<dbReference type="GO" id="GO:0006310">
    <property type="term" value="P:DNA recombination"/>
    <property type="evidence" value="ECO:0007669"/>
    <property type="project" value="UniProtKB-KW"/>
</dbReference>
<dbReference type="EMBL" id="JACGQI010000007">
    <property type="protein sequence ID" value="MBF2229897.1"/>
    <property type="molecule type" value="Genomic_DNA"/>
</dbReference>
<dbReference type="Proteomes" id="UP000228502">
    <property type="component" value="Unassembled WGS sequence"/>
</dbReference>
<keyword evidence="4" id="KW-0233">DNA recombination</keyword>
<dbReference type="OrthoDB" id="9803188at2"/>
<sequence>MKVTKRGNSWQYDFRFEGKRYRKTSFKTKRDATQAANKLLNDLTKGLITNNKITLTKYLNDWKEIYIKEYVSSKTYKNYCRYCEKVECYFKDKPLDKITRNEYQLFLTNFKDNLSQDQLSRLNKFITKAISTAIFDGLITKDFTFNVKVESSKPPIKQESDKFFNIDELKKIKDYYLSKTKYYSASTHLILLMIETGGRFSDCINLTRKDINEFKLEIFLNGTKNKSAPRYVSVSKTLIQILLKYIENHTSSIEGYVFINNGKQITNSSVNKSIRESCSKLNIHRNLTSHAFRHTHASMLIHEGLNIYYISKRLGHSSIDVTLKDYGHLLKETYEQDNKKALKLIENL</sequence>